<dbReference type="RefSeq" id="WP_036159303.1">
    <property type="nucleotide sequence ID" value="NZ_JAMB01000002.1"/>
</dbReference>
<dbReference type="InterPro" id="IPR000719">
    <property type="entry name" value="Prot_kinase_dom"/>
</dbReference>
<dbReference type="Gene3D" id="3.90.1580.10">
    <property type="entry name" value="paralog of FGE (formylglycine-generating enzyme)"/>
    <property type="match status" value="1"/>
</dbReference>
<dbReference type="EMBL" id="JAMB01000002">
    <property type="protein sequence ID" value="ETX11726.1"/>
    <property type="molecule type" value="Genomic_DNA"/>
</dbReference>
<keyword evidence="1" id="KW-1133">Transmembrane helix</keyword>
<keyword evidence="4" id="KW-1185">Reference proteome</keyword>
<evidence type="ECO:0000256" key="1">
    <source>
        <dbReference type="SAM" id="Phobius"/>
    </source>
</evidence>
<dbReference type="OrthoDB" id="9768004at2"/>
<dbReference type="PATRIC" id="fig|1122207.3.peg.751"/>
<feature type="transmembrane region" description="Helical" evidence="1">
    <location>
        <begin position="285"/>
        <end position="303"/>
    </location>
</feature>
<evidence type="ECO:0000313" key="3">
    <source>
        <dbReference type="EMBL" id="ETX11726.1"/>
    </source>
</evidence>
<dbReference type="InterPro" id="IPR042095">
    <property type="entry name" value="SUMF_sf"/>
</dbReference>
<dbReference type="PANTHER" id="PTHR23150:SF35">
    <property type="entry name" value="BLL6746 PROTEIN"/>
    <property type="match status" value="1"/>
</dbReference>
<dbReference type="InterPro" id="IPR011009">
    <property type="entry name" value="Kinase-like_dom_sf"/>
</dbReference>
<evidence type="ECO:0000259" key="2">
    <source>
        <dbReference type="PROSITE" id="PS50011"/>
    </source>
</evidence>
<dbReference type="SUPFAM" id="SSF56112">
    <property type="entry name" value="Protein kinase-like (PK-like)"/>
    <property type="match status" value="1"/>
</dbReference>
<proteinExistence type="predicted"/>
<dbReference type="GO" id="GO:0120147">
    <property type="term" value="F:formylglycine-generating oxidase activity"/>
    <property type="evidence" value="ECO:0007669"/>
    <property type="project" value="TreeGrafter"/>
</dbReference>
<protein>
    <submittedName>
        <fullName evidence="3">Sulfatase-modifying factor protein</fullName>
    </submittedName>
</protein>
<name>X7E949_9GAMM</name>
<dbReference type="eggNOG" id="COG1262">
    <property type="taxonomic scope" value="Bacteria"/>
</dbReference>
<dbReference type="AlphaFoldDB" id="X7E949"/>
<dbReference type="STRING" id="1122207.MUS1_07205"/>
<keyword evidence="1" id="KW-0812">Transmembrane</keyword>
<dbReference type="Pfam" id="PF03781">
    <property type="entry name" value="FGE-sulfatase"/>
    <property type="match status" value="1"/>
</dbReference>
<reference evidence="3 4" key="1">
    <citation type="submission" date="2014-01" db="EMBL/GenBank/DDBJ databases">
        <title>Marinomonas ushuaiensis DSM 15871 Genome Sequencing.</title>
        <authorList>
            <person name="Lai Q."/>
            <person name="Shao Z.S."/>
        </authorList>
    </citation>
    <scope>NUCLEOTIDE SEQUENCE [LARGE SCALE GENOMIC DNA]</scope>
    <source>
        <strain evidence="3 4">DSM 15871</strain>
    </source>
</reference>
<dbReference type="Gene3D" id="1.10.510.10">
    <property type="entry name" value="Transferase(Phosphotransferase) domain 1"/>
    <property type="match status" value="1"/>
</dbReference>
<dbReference type="InterPro" id="IPR016187">
    <property type="entry name" value="CTDL_fold"/>
</dbReference>
<evidence type="ECO:0000313" key="4">
    <source>
        <dbReference type="Proteomes" id="UP000054058"/>
    </source>
</evidence>
<dbReference type="Proteomes" id="UP000054058">
    <property type="component" value="Unassembled WGS sequence"/>
</dbReference>
<dbReference type="SUPFAM" id="SSF56436">
    <property type="entry name" value="C-type lectin-like"/>
    <property type="match status" value="1"/>
</dbReference>
<feature type="domain" description="Protein kinase" evidence="2">
    <location>
        <begin position="1"/>
        <end position="297"/>
    </location>
</feature>
<dbReference type="PROSITE" id="PS50011">
    <property type="entry name" value="PROTEIN_KINASE_DOM"/>
    <property type="match status" value="1"/>
</dbReference>
<keyword evidence="1" id="KW-0472">Membrane</keyword>
<sequence length="583" mass="65723">MNDFYDPKKLKIGQHVGVELDPYILNYPLDSNKTTWVADQGGRPFVLRFFQSNKGKVEGFLQNARKYASVKHPAITPNYPPFYSNLWVFSCSAVCGGENLYSFLGKYPDGAPLNVVISLFDNIAKALDQIHQNNLFHGHLDLSSIHVVNGIGLMTGFGAHNWMTKIDENDMDSRFFPPEYLKKNQQRTIASDRFAFMKLLMAALLGESILDKDFSTSLPDSHHSLSDATWDRLLDWSRENEGHRPKSLTEVIRIIRANLYKPEASGHTPTKRALKRYIRSTKSKAIAAASILAITLFAAVILWPTTEEETIVITPKPTPKITAEKVFEALPQVLEEPLKVGGTAPKIEKIAPTTFTMGDQNRMGDDNEKPIHEVEIPSGFYISKHEITFDQYDKFAKATNRELPPDNDWGRGNRPVINVSWYDAKAYTSWLSSQTNQEYRLPTEIEWEYSARADSNTAFWYGNTVKPGYSVCDSCGSQWDGISTAPVGSQASNPLGLFDMHGNVAEWIEDCYHDSYDGAPSKNQVWLANQCDNRVIRGGSWFDIPRVGRSATRYRATPDLKASNWGFRIVRIIQENDGISKSE</sequence>
<dbReference type="InterPro" id="IPR005532">
    <property type="entry name" value="SUMF_dom"/>
</dbReference>
<organism evidence="3 4">
    <name type="scientific">Marinomonas ushuaiensis DSM 15871</name>
    <dbReference type="NCBI Taxonomy" id="1122207"/>
    <lineage>
        <taxon>Bacteria</taxon>
        <taxon>Pseudomonadati</taxon>
        <taxon>Pseudomonadota</taxon>
        <taxon>Gammaproteobacteria</taxon>
        <taxon>Oceanospirillales</taxon>
        <taxon>Oceanospirillaceae</taxon>
        <taxon>Marinomonas</taxon>
    </lineage>
</organism>
<accession>X7E949</accession>
<dbReference type="PANTHER" id="PTHR23150">
    <property type="entry name" value="SULFATASE MODIFYING FACTOR 1, 2"/>
    <property type="match status" value="1"/>
</dbReference>
<dbReference type="eggNOG" id="COG0515">
    <property type="taxonomic scope" value="Bacteria"/>
</dbReference>
<gene>
    <name evidence="3" type="ORF">MUS1_07205</name>
</gene>
<comment type="caution">
    <text evidence="3">The sequence shown here is derived from an EMBL/GenBank/DDBJ whole genome shotgun (WGS) entry which is preliminary data.</text>
</comment>
<dbReference type="InterPro" id="IPR051043">
    <property type="entry name" value="Sulfatase_Mod_Factor_Kinase"/>
</dbReference>
<dbReference type="GO" id="GO:0004672">
    <property type="term" value="F:protein kinase activity"/>
    <property type="evidence" value="ECO:0007669"/>
    <property type="project" value="InterPro"/>
</dbReference>
<dbReference type="GO" id="GO:0005524">
    <property type="term" value="F:ATP binding"/>
    <property type="evidence" value="ECO:0007669"/>
    <property type="project" value="InterPro"/>
</dbReference>